<proteinExistence type="predicted"/>
<feature type="transmembrane region" description="Helical" evidence="2">
    <location>
        <begin position="286"/>
        <end position="304"/>
    </location>
</feature>
<dbReference type="AlphaFoldDB" id="A0A290Q1X8"/>
<dbReference type="PANTHER" id="PTHR43317:SF1">
    <property type="entry name" value="THERMOSPERMINE SYNTHASE ACAULIS5"/>
    <property type="match status" value="1"/>
</dbReference>
<evidence type="ECO:0000256" key="2">
    <source>
        <dbReference type="SAM" id="Phobius"/>
    </source>
</evidence>
<feature type="transmembrane region" description="Helical" evidence="2">
    <location>
        <begin position="374"/>
        <end position="391"/>
    </location>
</feature>
<dbReference type="Proteomes" id="UP000217265">
    <property type="component" value="Chromosome"/>
</dbReference>
<dbReference type="EMBL" id="CP023344">
    <property type="protein sequence ID" value="ATC62649.1"/>
    <property type="molecule type" value="Genomic_DNA"/>
</dbReference>
<dbReference type="OrthoDB" id="9761985at2"/>
<feature type="transmembrane region" description="Helical" evidence="2">
    <location>
        <begin position="47"/>
        <end position="64"/>
    </location>
</feature>
<keyword evidence="2" id="KW-0812">Transmembrane</keyword>
<feature type="transmembrane region" description="Helical" evidence="2">
    <location>
        <begin position="316"/>
        <end position="336"/>
    </location>
</feature>
<dbReference type="PANTHER" id="PTHR43317">
    <property type="entry name" value="THERMOSPERMINE SYNTHASE ACAULIS5"/>
    <property type="match status" value="1"/>
</dbReference>
<keyword evidence="2" id="KW-1133">Transmembrane helix</keyword>
<dbReference type="KEGG" id="vbh:CMV30_00945"/>
<keyword evidence="1" id="KW-0620">Polyamine biosynthesis</keyword>
<feature type="transmembrane region" description="Helical" evidence="2">
    <location>
        <begin position="232"/>
        <end position="250"/>
    </location>
</feature>
<feature type="transmembrane region" description="Helical" evidence="2">
    <location>
        <begin position="99"/>
        <end position="125"/>
    </location>
</feature>
<organism evidence="3 4">
    <name type="scientific">Nibricoccus aquaticus</name>
    <dbReference type="NCBI Taxonomy" id="2576891"/>
    <lineage>
        <taxon>Bacteria</taxon>
        <taxon>Pseudomonadati</taxon>
        <taxon>Verrucomicrobiota</taxon>
        <taxon>Opitutia</taxon>
        <taxon>Opitutales</taxon>
        <taxon>Opitutaceae</taxon>
        <taxon>Nibricoccus</taxon>
    </lineage>
</organism>
<sequence length="697" mass="76039">MKLPTKPLIFLAIPTAAFLTFIAQPILGKILTPRYGGSAGTWMTTSLFFQCALLLGYSCAFWLLRKPNARTHRIVIALALLAPLITIIPPLYFQNLSEIPAILFGLILSLGPMLILTTSIGILIQGWVARDEGTIPYYLYGVSNIGSAAALFAYPLWIEPHITLSTQVLAVRLLLGALGILAALLAWIYARKLNSSSPLAEKNSSAASSVSTETSAAPGVETPSEKIPRCTLASWVFLSFSTCTIMLAAIRLLSGEFGSSPFSWVLPLSVYLLSFTLTFTRWWPSWLTTVGLVALGGGLFGYAATKGFSNIELSKWPLTWLLVIVTAACLGGHSLLYQIRPARRFPLFYLVMAVGGALAGLCATVLFPQLLTRSYEFFAAAFVLWLVGFSQRMTGLSPVMRVAVCASLALPPAWMIHQRSLAERIPSTRITHVRNYYGTMSIADSLFRTSVSSDTTLHGVQMKGDDSRRPTTYYTHGSGLGIVLDGLQSTARPLRIGVIGLGAGTVAAYVRPQDEIVFWEINPLSEKIAREQFTFLKECPGRSEVRLQDGRLGLRNDPGHFDVLLVDAFSGDSIPPHLLTTNAIGEYIAKLPDGFLVVHISNRYFDLLPVLASGAQKAGWRIASVSATPGPASEENAHATPTLYAIIYPPSRKPALDSWAKRALQSEHVTYRLANADNIVPIEWTDERHAIIEALRK</sequence>
<feature type="transmembrane region" description="Helical" evidence="2">
    <location>
        <begin position="76"/>
        <end position="93"/>
    </location>
</feature>
<feature type="transmembrane region" description="Helical" evidence="2">
    <location>
        <begin position="169"/>
        <end position="190"/>
    </location>
</feature>
<evidence type="ECO:0008006" key="5">
    <source>
        <dbReference type="Google" id="ProtNLM"/>
    </source>
</evidence>
<feature type="transmembrane region" description="Helical" evidence="2">
    <location>
        <begin position="348"/>
        <end position="368"/>
    </location>
</feature>
<evidence type="ECO:0000313" key="3">
    <source>
        <dbReference type="EMBL" id="ATC62649.1"/>
    </source>
</evidence>
<keyword evidence="2" id="KW-0472">Membrane</keyword>
<dbReference type="Gene3D" id="3.40.50.150">
    <property type="entry name" value="Vaccinia Virus protein VP39"/>
    <property type="match status" value="1"/>
</dbReference>
<dbReference type="RefSeq" id="WP_096054284.1">
    <property type="nucleotide sequence ID" value="NZ_CP023344.1"/>
</dbReference>
<accession>A0A290Q1X8</accession>
<keyword evidence="4" id="KW-1185">Reference proteome</keyword>
<dbReference type="GO" id="GO:0006596">
    <property type="term" value="P:polyamine biosynthetic process"/>
    <property type="evidence" value="ECO:0007669"/>
    <property type="project" value="UniProtKB-KW"/>
</dbReference>
<feature type="transmembrane region" description="Helical" evidence="2">
    <location>
        <begin position="137"/>
        <end position="157"/>
    </location>
</feature>
<reference evidence="3 4" key="1">
    <citation type="submission" date="2017-09" db="EMBL/GenBank/DDBJ databases">
        <title>Complete genome sequence of Verrucomicrobial strain HZ-65, isolated from freshwater.</title>
        <authorList>
            <person name="Choi A."/>
        </authorList>
    </citation>
    <scope>NUCLEOTIDE SEQUENCE [LARGE SCALE GENOMIC DNA]</scope>
    <source>
        <strain evidence="3 4">HZ-65</strain>
    </source>
</reference>
<name>A0A290Q1X8_9BACT</name>
<protein>
    <recommendedName>
        <fullName evidence="5">Spermidine synthase</fullName>
    </recommendedName>
</protein>
<evidence type="ECO:0000256" key="1">
    <source>
        <dbReference type="ARBA" id="ARBA00023115"/>
    </source>
</evidence>
<gene>
    <name evidence="3" type="ORF">CMV30_00945</name>
</gene>
<dbReference type="InterPro" id="IPR029063">
    <property type="entry name" value="SAM-dependent_MTases_sf"/>
</dbReference>
<evidence type="ECO:0000313" key="4">
    <source>
        <dbReference type="Proteomes" id="UP000217265"/>
    </source>
</evidence>
<dbReference type="SUPFAM" id="SSF53335">
    <property type="entry name" value="S-adenosyl-L-methionine-dependent methyltransferases"/>
    <property type="match status" value="1"/>
</dbReference>